<evidence type="ECO:0000313" key="2">
    <source>
        <dbReference type="EMBL" id="TRW47557.1"/>
    </source>
</evidence>
<dbReference type="PANTHER" id="PTHR43135:SF3">
    <property type="entry name" value="ALPHA-D-RIBOSE 1-METHYLPHOSPHONATE 5-TRIPHOSPHATE DIPHOSPHATASE"/>
    <property type="match status" value="1"/>
</dbReference>
<dbReference type="SUPFAM" id="SSF51338">
    <property type="entry name" value="Composite domain of metallo-dependent hydrolases"/>
    <property type="match status" value="1"/>
</dbReference>
<name>A0A552WXQ1_9MICO</name>
<evidence type="ECO:0000259" key="1">
    <source>
        <dbReference type="Pfam" id="PF01979"/>
    </source>
</evidence>
<dbReference type="CDD" id="cd01299">
    <property type="entry name" value="Met_dep_hydrolase_A"/>
    <property type="match status" value="1"/>
</dbReference>
<dbReference type="InterPro" id="IPR057744">
    <property type="entry name" value="OTAase-like"/>
</dbReference>
<keyword evidence="3" id="KW-1185">Reference proteome</keyword>
<dbReference type="PANTHER" id="PTHR43135">
    <property type="entry name" value="ALPHA-D-RIBOSE 1-METHYLPHOSPHONATE 5-TRIPHOSPHATE DIPHOSPHATASE"/>
    <property type="match status" value="1"/>
</dbReference>
<dbReference type="GO" id="GO:0016810">
    <property type="term" value="F:hydrolase activity, acting on carbon-nitrogen (but not peptide) bonds"/>
    <property type="evidence" value="ECO:0007669"/>
    <property type="project" value="InterPro"/>
</dbReference>
<keyword evidence="2" id="KW-0378">Hydrolase</keyword>
<dbReference type="Pfam" id="PF01979">
    <property type="entry name" value="Amidohydro_1"/>
    <property type="match status" value="1"/>
</dbReference>
<dbReference type="RefSeq" id="WP_143416512.1">
    <property type="nucleotide sequence ID" value="NZ_VJXR01000001.1"/>
</dbReference>
<proteinExistence type="predicted"/>
<dbReference type="InterPro" id="IPR032466">
    <property type="entry name" value="Metal_Hydrolase"/>
</dbReference>
<accession>A0A552WXQ1</accession>
<dbReference type="InterPro" id="IPR006680">
    <property type="entry name" value="Amidohydro-rel"/>
</dbReference>
<dbReference type="AlphaFoldDB" id="A0A552WXQ1"/>
<reference evidence="2 3" key="1">
    <citation type="submission" date="2019-07" db="EMBL/GenBank/DDBJ databases">
        <title>Georgenia wutianyii sp. nov. and Georgenia *** sp. nov. isolated from plateau pika (Ochotona curzoniae) in the Qinghai-Tibet plateau of China.</title>
        <authorList>
            <person name="Tian Z."/>
        </authorList>
    </citation>
    <scope>NUCLEOTIDE SEQUENCE [LARGE SCALE GENOMIC DNA]</scope>
    <source>
        <strain evidence="2 3">Z446</strain>
    </source>
</reference>
<protein>
    <submittedName>
        <fullName evidence="2">Amidohydrolase family protein</fullName>
    </submittedName>
</protein>
<dbReference type="InterPro" id="IPR011059">
    <property type="entry name" value="Metal-dep_hydrolase_composite"/>
</dbReference>
<dbReference type="InterPro" id="IPR051781">
    <property type="entry name" value="Metallo-dep_Hydrolase"/>
</dbReference>
<dbReference type="SUPFAM" id="SSF51556">
    <property type="entry name" value="Metallo-dependent hydrolases"/>
    <property type="match status" value="1"/>
</dbReference>
<evidence type="ECO:0000313" key="3">
    <source>
        <dbReference type="Proteomes" id="UP000318693"/>
    </source>
</evidence>
<dbReference type="Gene3D" id="3.20.20.140">
    <property type="entry name" value="Metal-dependent hydrolases"/>
    <property type="match status" value="1"/>
</dbReference>
<dbReference type="Gene3D" id="2.30.40.10">
    <property type="entry name" value="Urease, subunit C, domain 1"/>
    <property type="match status" value="1"/>
</dbReference>
<dbReference type="EMBL" id="VJXR01000001">
    <property type="protein sequence ID" value="TRW47557.1"/>
    <property type="molecule type" value="Genomic_DNA"/>
</dbReference>
<sequence>MSQGAPCPLNHLSKGELMLIRNVVVYDGRGGEPLHDAAVSIDGERIAWVGPLSDLPAAVTADPSVVDGEGRALLPGLINTHVHLSWDGRPDPTSYAAHSEAQETLIVFSGALKTLAGGVTTVRDCGARTSGVIALAEAVDTGLVPGPRVVACGSFITMTGGHGNWAGIEADGAEAVRDAVRGQAKRGARSIKLIATGGVLTPGTEPGGASYTEEELAAGVAEANRLGLPVAAHAIGTEGIKNALRAGVGSIEHGSYLDDEACELMRTRNISHSPTLSAYHTLVAGGSQDGVAPSIIRKAVGASQSNTESFRRSVAAGVNVVCGTDAGTPQNPHGGVGLEIRLMVDAGVPISTAVKFATLNSARCLGLADQIGSIEPGKIADLILVDPSFARDPVLLDFPWFVMRDGRSMLDDLPLSDAAKEMSVAK</sequence>
<dbReference type="Proteomes" id="UP000318693">
    <property type="component" value="Unassembled WGS sequence"/>
</dbReference>
<gene>
    <name evidence="2" type="ORF">FJ693_00140</name>
</gene>
<organism evidence="2 3">
    <name type="scientific">Georgenia yuyongxinii</name>
    <dbReference type="NCBI Taxonomy" id="2589797"/>
    <lineage>
        <taxon>Bacteria</taxon>
        <taxon>Bacillati</taxon>
        <taxon>Actinomycetota</taxon>
        <taxon>Actinomycetes</taxon>
        <taxon>Micrococcales</taxon>
        <taxon>Bogoriellaceae</taxon>
        <taxon>Georgenia</taxon>
    </lineage>
</organism>
<feature type="domain" description="Amidohydrolase-related" evidence="1">
    <location>
        <begin position="73"/>
        <end position="393"/>
    </location>
</feature>
<comment type="caution">
    <text evidence="2">The sequence shown here is derived from an EMBL/GenBank/DDBJ whole genome shotgun (WGS) entry which is preliminary data.</text>
</comment>